<reference evidence="3 4" key="1">
    <citation type="submission" date="2015-06" db="EMBL/GenBank/DDBJ databases">
        <title>Genome sequence of Mycobacterium conceptionense strain MLE.</title>
        <authorList>
            <person name="Greninger A.L."/>
            <person name="Cunningham G."/>
            <person name="Chiu C.Y."/>
            <person name="Miller S."/>
        </authorList>
    </citation>
    <scope>NUCLEOTIDE SEQUENCE [LARGE SCALE GENOMIC DNA]</scope>
    <source>
        <strain evidence="3 4">MLE</strain>
    </source>
</reference>
<comment type="caution">
    <text evidence="3">The sequence shown here is derived from an EMBL/GenBank/DDBJ whole genome shotgun (WGS) entry which is preliminary data.</text>
</comment>
<feature type="compositionally biased region" description="Acidic residues" evidence="1">
    <location>
        <begin position="109"/>
        <end position="120"/>
    </location>
</feature>
<evidence type="ECO:0000313" key="3">
    <source>
        <dbReference type="EMBL" id="KMV17655.1"/>
    </source>
</evidence>
<accession>A0A0J8UBC6</accession>
<feature type="compositionally biased region" description="Low complexity" evidence="1">
    <location>
        <begin position="322"/>
        <end position="345"/>
    </location>
</feature>
<dbReference type="OrthoDB" id="4526353at2"/>
<dbReference type="Proteomes" id="UP000037594">
    <property type="component" value="Unassembled WGS sequence"/>
</dbReference>
<evidence type="ECO:0008006" key="5">
    <source>
        <dbReference type="Google" id="ProtNLM"/>
    </source>
</evidence>
<feature type="region of interest" description="Disordered" evidence="1">
    <location>
        <begin position="558"/>
        <end position="581"/>
    </location>
</feature>
<sequence length="615" mass="63640">MSIATALLNAQRRPEAEAQRLTAAIVEGLNSTSEEGVPTADSYTAAFDAIEETNADIAAEKAPVRVPPTAAESERFADEVEAGPIGYDDDGGEPLESATHRVSSRFMLDDPEPEANDMPDPEPAGPHTENPAAEDGPADAGLPFKDDRTLLSEGMGVVGAAPAEEAPTEEPIPEPVYGTDPETGLPSFLRDPDPEPEQGSEPAHEAPAFVADPDLAPLNDSAEEPGVENALGDDELAAIADAAAAEAIAGYGDPEEPPVTVEGGSQGAPAESSDADGAAADADQASVLPAPASPYSWDRPVSPWDDAEELVPTEMAQEAVDEPATATGAAAPVEPEPVPASTATEPPKEMPSPQPQPEPSIVERAREALSPSRLREKVTAPGRGFKYIGVGVGALLLAIVVVLSFMGGGRGKPPEAADKVSPPPAAIDNTEENKADQTLVPATVSASCGNDSDAVAPFVEDKTRAWVCKRINGLDLNVLNITFDKPVVITSITIVPGFNYTAPDGRDEWSRHRLVTSVSWRMGGKVYPQNIAPTRTGVTEKFPSVITQEMSMTITASTRPQIGKDSTSGSIGGQGKGTDPKVIDETTAVSKIVITGHPVDPGASGGSTGAPSHGK</sequence>
<dbReference type="EMBL" id="LFOD01000012">
    <property type="protein sequence ID" value="KMV17655.1"/>
    <property type="molecule type" value="Genomic_DNA"/>
</dbReference>
<evidence type="ECO:0000256" key="2">
    <source>
        <dbReference type="SAM" id="Phobius"/>
    </source>
</evidence>
<gene>
    <name evidence="3" type="ORF">ACT17_15400</name>
</gene>
<feature type="region of interest" description="Disordered" evidence="1">
    <location>
        <begin position="247"/>
        <end position="359"/>
    </location>
</feature>
<feature type="region of interest" description="Disordered" evidence="1">
    <location>
        <begin position="411"/>
        <end position="436"/>
    </location>
</feature>
<keyword evidence="2" id="KW-0472">Membrane</keyword>
<evidence type="ECO:0000313" key="4">
    <source>
        <dbReference type="Proteomes" id="UP000037594"/>
    </source>
</evidence>
<dbReference type="PATRIC" id="fig|451644.5.peg.3192"/>
<keyword evidence="2" id="KW-1133">Transmembrane helix</keyword>
<dbReference type="AlphaFoldDB" id="A0A0J8UBC6"/>
<feature type="compositionally biased region" description="Polar residues" evidence="1">
    <location>
        <begin position="558"/>
        <end position="569"/>
    </location>
</feature>
<evidence type="ECO:0000256" key="1">
    <source>
        <dbReference type="SAM" id="MobiDB-lite"/>
    </source>
</evidence>
<keyword evidence="2" id="KW-0812">Transmembrane</keyword>
<feature type="compositionally biased region" description="Low complexity" evidence="1">
    <location>
        <begin position="268"/>
        <end position="286"/>
    </location>
</feature>
<proteinExistence type="predicted"/>
<feature type="region of interest" description="Disordered" evidence="1">
    <location>
        <begin position="595"/>
        <end position="615"/>
    </location>
</feature>
<name>A0A0J8UBC6_9MYCO</name>
<organism evidence="3 4">
    <name type="scientific">Mycolicibacterium conceptionense</name>
    <dbReference type="NCBI Taxonomy" id="451644"/>
    <lineage>
        <taxon>Bacteria</taxon>
        <taxon>Bacillati</taxon>
        <taxon>Actinomycetota</taxon>
        <taxon>Actinomycetes</taxon>
        <taxon>Mycobacteriales</taxon>
        <taxon>Mycobacteriaceae</taxon>
        <taxon>Mycolicibacterium</taxon>
    </lineage>
</organism>
<feature type="region of interest" description="Disordered" evidence="1">
    <location>
        <begin position="56"/>
        <end position="232"/>
    </location>
</feature>
<protein>
    <recommendedName>
        <fullName evidence="5">F5/8 type C domain-containing protein</fullName>
    </recommendedName>
</protein>
<feature type="compositionally biased region" description="Acidic residues" evidence="1">
    <location>
        <begin position="221"/>
        <end position="232"/>
    </location>
</feature>
<feature type="transmembrane region" description="Helical" evidence="2">
    <location>
        <begin position="387"/>
        <end position="406"/>
    </location>
</feature>
<feature type="compositionally biased region" description="Pro residues" evidence="1">
    <location>
        <begin position="349"/>
        <end position="358"/>
    </location>
</feature>
<dbReference type="RefSeq" id="WP_048896009.1">
    <property type="nucleotide sequence ID" value="NZ_LFOD01000012.1"/>
</dbReference>